<name>A0AAV9LGH3_9SOLN</name>
<reference evidence="7 8" key="1">
    <citation type="submission" date="2023-10" db="EMBL/GenBank/DDBJ databases">
        <title>Genome-Wide Identification Analysis in wild type Solanum Pinnatisectum Reveals Some Genes Defensing Phytophthora Infestans.</title>
        <authorList>
            <person name="Sun C."/>
        </authorList>
    </citation>
    <scope>NUCLEOTIDE SEQUENCE [LARGE SCALE GENOMIC DNA]</scope>
    <source>
        <strain evidence="7">LQN</strain>
        <tissue evidence="7">Leaf</tissue>
    </source>
</reference>
<gene>
    <name evidence="7" type="ORF">R3W88_027157</name>
</gene>
<keyword evidence="3" id="KW-0238">DNA-binding</keyword>
<keyword evidence="4" id="KW-0804">Transcription</keyword>
<evidence type="ECO:0000259" key="6">
    <source>
        <dbReference type="Pfam" id="PF00319"/>
    </source>
</evidence>
<dbReference type="Proteomes" id="UP001311915">
    <property type="component" value="Unassembled WGS sequence"/>
</dbReference>
<keyword evidence="8" id="KW-1185">Reference proteome</keyword>
<dbReference type="InterPro" id="IPR002100">
    <property type="entry name" value="TF_MADSbox"/>
</dbReference>
<dbReference type="InterPro" id="IPR036879">
    <property type="entry name" value="TF_MADSbox_sf"/>
</dbReference>
<evidence type="ECO:0000256" key="2">
    <source>
        <dbReference type="ARBA" id="ARBA00023015"/>
    </source>
</evidence>
<sequence length="100" mass="11910">MAKIEDEDDLYSIFSKSCASLYKKENDMIGKYDIDVGIIIFPPIDNPFSFFHPTIDVVVDRYDTFNHPSWLCLYTLVCHICKYYFDFIFKKKFLFSVYCI</sequence>
<dbReference type="AlphaFoldDB" id="A0AAV9LGH3"/>
<dbReference type="Gene3D" id="3.40.1810.10">
    <property type="entry name" value="Transcription factor, MADS-box"/>
    <property type="match status" value="1"/>
</dbReference>
<evidence type="ECO:0000313" key="8">
    <source>
        <dbReference type="Proteomes" id="UP001311915"/>
    </source>
</evidence>
<comment type="caution">
    <text evidence="7">The sequence shown here is derived from an EMBL/GenBank/DDBJ whole genome shotgun (WGS) entry which is preliminary data.</text>
</comment>
<dbReference type="GO" id="GO:0005634">
    <property type="term" value="C:nucleus"/>
    <property type="evidence" value="ECO:0007669"/>
    <property type="project" value="UniProtKB-SubCell"/>
</dbReference>
<evidence type="ECO:0000256" key="3">
    <source>
        <dbReference type="ARBA" id="ARBA00023125"/>
    </source>
</evidence>
<evidence type="ECO:0000256" key="4">
    <source>
        <dbReference type="ARBA" id="ARBA00023163"/>
    </source>
</evidence>
<keyword evidence="5" id="KW-0539">Nucleus</keyword>
<evidence type="ECO:0000256" key="1">
    <source>
        <dbReference type="ARBA" id="ARBA00004123"/>
    </source>
</evidence>
<dbReference type="GO" id="GO:0046983">
    <property type="term" value="F:protein dimerization activity"/>
    <property type="evidence" value="ECO:0007669"/>
    <property type="project" value="InterPro"/>
</dbReference>
<dbReference type="GO" id="GO:0003677">
    <property type="term" value="F:DNA binding"/>
    <property type="evidence" value="ECO:0007669"/>
    <property type="project" value="UniProtKB-KW"/>
</dbReference>
<keyword evidence="2" id="KW-0805">Transcription regulation</keyword>
<feature type="domain" description="MADS-box" evidence="6">
    <location>
        <begin position="3"/>
        <end position="50"/>
    </location>
</feature>
<dbReference type="EMBL" id="JAWPEI010000006">
    <property type="protein sequence ID" value="KAK4724378.1"/>
    <property type="molecule type" value="Genomic_DNA"/>
</dbReference>
<evidence type="ECO:0000256" key="5">
    <source>
        <dbReference type="ARBA" id="ARBA00023242"/>
    </source>
</evidence>
<accession>A0AAV9LGH3</accession>
<organism evidence="7 8">
    <name type="scientific">Solanum pinnatisectum</name>
    <name type="common">tansyleaf nightshade</name>
    <dbReference type="NCBI Taxonomy" id="50273"/>
    <lineage>
        <taxon>Eukaryota</taxon>
        <taxon>Viridiplantae</taxon>
        <taxon>Streptophyta</taxon>
        <taxon>Embryophyta</taxon>
        <taxon>Tracheophyta</taxon>
        <taxon>Spermatophyta</taxon>
        <taxon>Magnoliopsida</taxon>
        <taxon>eudicotyledons</taxon>
        <taxon>Gunneridae</taxon>
        <taxon>Pentapetalae</taxon>
        <taxon>asterids</taxon>
        <taxon>lamiids</taxon>
        <taxon>Solanales</taxon>
        <taxon>Solanaceae</taxon>
        <taxon>Solanoideae</taxon>
        <taxon>Solaneae</taxon>
        <taxon>Solanum</taxon>
    </lineage>
</organism>
<evidence type="ECO:0000313" key="7">
    <source>
        <dbReference type="EMBL" id="KAK4724378.1"/>
    </source>
</evidence>
<dbReference type="SUPFAM" id="SSF55455">
    <property type="entry name" value="SRF-like"/>
    <property type="match status" value="1"/>
</dbReference>
<proteinExistence type="predicted"/>
<comment type="subcellular location">
    <subcellularLocation>
        <location evidence="1">Nucleus</location>
    </subcellularLocation>
</comment>
<protein>
    <recommendedName>
        <fullName evidence="6">MADS-box domain-containing protein</fullName>
    </recommendedName>
</protein>
<dbReference type="Pfam" id="PF00319">
    <property type="entry name" value="SRF-TF"/>
    <property type="match status" value="1"/>
</dbReference>